<name>A0A438NJ40_EXOME</name>
<comment type="caution">
    <text evidence="4">The sequence shown here is derived from an EMBL/GenBank/DDBJ whole genome shotgun (WGS) entry which is preliminary data.</text>
</comment>
<dbReference type="InterPro" id="IPR037516">
    <property type="entry name" value="Tripartite_DENN"/>
</dbReference>
<feature type="region of interest" description="Disordered" evidence="2">
    <location>
        <begin position="71"/>
        <end position="113"/>
    </location>
</feature>
<dbReference type="EMBL" id="NAJM01000001">
    <property type="protein sequence ID" value="RVX75747.1"/>
    <property type="molecule type" value="Genomic_DNA"/>
</dbReference>
<dbReference type="InterPro" id="IPR051731">
    <property type="entry name" value="DENND11/AVL9_GEFs"/>
</dbReference>
<evidence type="ECO:0000313" key="4">
    <source>
        <dbReference type="EMBL" id="RVX75747.1"/>
    </source>
</evidence>
<comment type="similarity">
    <text evidence="1">Belongs to the AVL9 family.</text>
</comment>
<accession>A0A438NJ40</accession>
<dbReference type="InterPro" id="IPR018307">
    <property type="entry name" value="ABL9/DENND6_dom"/>
</dbReference>
<dbReference type="PROSITE" id="PS50211">
    <property type="entry name" value="DENN"/>
    <property type="match status" value="1"/>
</dbReference>
<feature type="compositionally biased region" description="Gly residues" evidence="2">
    <location>
        <begin position="701"/>
        <end position="715"/>
    </location>
</feature>
<feature type="compositionally biased region" description="Basic and acidic residues" evidence="2">
    <location>
        <begin position="71"/>
        <end position="81"/>
    </location>
</feature>
<dbReference type="Pfam" id="PF09794">
    <property type="entry name" value="Avl9"/>
    <property type="match status" value="1"/>
</dbReference>
<feature type="domain" description="UDENN" evidence="3">
    <location>
        <begin position="9"/>
        <end position="491"/>
    </location>
</feature>
<feature type="compositionally biased region" description="Low complexity" evidence="2">
    <location>
        <begin position="688"/>
        <end position="700"/>
    </location>
</feature>
<protein>
    <recommendedName>
        <fullName evidence="3">UDENN domain-containing protein</fullName>
    </recommendedName>
</protein>
<organism evidence="4 5">
    <name type="scientific">Exophiala mesophila</name>
    <name type="common">Black yeast-like fungus</name>
    <dbReference type="NCBI Taxonomy" id="212818"/>
    <lineage>
        <taxon>Eukaryota</taxon>
        <taxon>Fungi</taxon>
        <taxon>Dikarya</taxon>
        <taxon>Ascomycota</taxon>
        <taxon>Pezizomycotina</taxon>
        <taxon>Eurotiomycetes</taxon>
        <taxon>Chaetothyriomycetidae</taxon>
        <taxon>Chaetothyriales</taxon>
        <taxon>Herpotrichiellaceae</taxon>
        <taxon>Exophiala</taxon>
    </lineage>
</organism>
<evidence type="ECO:0000313" key="5">
    <source>
        <dbReference type="Proteomes" id="UP000288859"/>
    </source>
</evidence>
<dbReference type="Proteomes" id="UP000288859">
    <property type="component" value="Unassembled WGS sequence"/>
</dbReference>
<gene>
    <name evidence="4" type="ORF">B0A52_00103</name>
</gene>
<evidence type="ECO:0000256" key="2">
    <source>
        <dbReference type="SAM" id="MobiDB-lite"/>
    </source>
</evidence>
<feature type="compositionally biased region" description="Low complexity" evidence="2">
    <location>
        <begin position="88"/>
        <end position="113"/>
    </location>
</feature>
<dbReference type="PANTHER" id="PTHR31017:SF1">
    <property type="entry name" value="LATE SECRETORY PATHWAY PROTEIN AVL9 HOMOLOG"/>
    <property type="match status" value="1"/>
</dbReference>
<dbReference type="PANTHER" id="PTHR31017">
    <property type="entry name" value="LATE SECRETORY PATHWAY PROTEIN AVL9-RELATED"/>
    <property type="match status" value="1"/>
</dbReference>
<feature type="region of interest" description="Disordered" evidence="2">
    <location>
        <begin position="554"/>
        <end position="645"/>
    </location>
</feature>
<dbReference type="OrthoDB" id="192887at2759"/>
<feature type="region of interest" description="Disordered" evidence="2">
    <location>
        <begin position="686"/>
        <end position="715"/>
    </location>
</feature>
<dbReference type="GO" id="GO:0005737">
    <property type="term" value="C:cytoplasm"/>
    <property type="evidence" value="ECO:0007669"/>
    <property type="project" value="TreeGrafter"/>
</dbReference>
<dbReference type="AlphaFoldDB" id="A0A438NJ40"/>
<feature type="compositionally biased region" description="Basic and acidic residues" evidence="2">
    <location>
        <begin position="554"/>
        <end position="569"/>
    </location>
</feature>
<sequence>MAALALSTPQVAVVDFHHARGPEIEFWVDSLGQELAQKNDWSLLPFMALSDGAHTMTEDFSYFALLSKNDDDTNDGNRDDANQTADAPSQSSSSNNPQPQITTSPSSDSSSATSLFGIACTRQIRSDQLKRRSSDVTRSTVQKAVVVISPTARGMGELRQRVGAVTAAWFAQQDFSDITILKEFQESLDRAPTVHEDGQDHHFGLSLREMIHEFRHQTLALVKCMLLQRKMLFFGSKCERLCMMQFALISLIPGLIRNLQDSADPSLDSYAQKAEKVTTLKTSQRSSLLSYMGLPLQIFGKGSFFGPYTPLQQLDILADYDTKSYVVGSTNSLLLQQKERYSDVLINLHESNSINVTSPSLRAALALSAADRRWIDLLTQTVLDTWDPQNPSRPKNHGYAGSEDAIRLQFEEYILSLLSSAAYQTYHDTLQENNISSTVANVDTYPNPENTAADFNPEFLAMWRTTNNFALFRRLTDQNRIFDIIEPRHPTAGAFNVEDVQRRFQQGVAELHLDERVRESREQLGKTFASGREKVGAGVARFWAEFEKAKEQRALARQAAEQERNDKASRTTSARASVDQTAQDEQGSATESLQITDRTTTAGSPLSPAASNTESNTTLDPTRNEGNTANIDNSNQSAPTQGWSIRKPTFQKPAVDTAQLQASARENAAKAGAYFSSWGTWAREKVANQNQITNTNTNTGTGTGQKPGEGTDGSA</sequence>
<evidence type="ECO:0000256" key="1">
    <source>
        <dbReference type="ARBA" id="ARBA00038178"/>
    </source>
</evidence>
<feature type="compositionally biased region" description="Polar residues" evidence="2">
    <location>
        <begin position="570"/>
        <end position="643"/>
    </location>
</feature>
<dbReference type="VEuPathDB" id="FungiDB:PV10_01848"/>
<proteinExistence type="inferred from homology"/>
<reference evidence="4 5" key="1">
    <citation type="submission" date="2017-03" db="EMBL/GenBank/DDBJ databases">
        <title>Genomes of endolithic fungi from Antarctica.</title>
        <authorList>
            <person name="Coleine C."/>
            <person name="Masonjones S."/>
            <person name="Stajich J.E."/>
        </authorList>
    </citation>
    <scope>NUCLEOTIDE SEQUENCE [LARGE SCALE GENOMIC DNA]</scope>
    <source>
        <strain evidence="4 5">CCFEE 6314</strain>
    </source>
</reference>
<evidence type="ECO:0000259" key="3">
    <source>
        <dbReference type="PROSITE" id="PS50211"/>
    </source>
</evidence>